<dbReference type="SUPFAM" id="SSF51197">
    <property type="entry name" value="Clavaminate synthase-like"/>
    <property type="match status" value="3"/>
</dbReference>
<dbReference type="Pfam" id="PF14226">
    <property type="entry name" value="DIOX_N"/>
    <property type="match status" value="2"/>
</dbReference>
<evidence type="ECO:0000259" key="5">
    <source>
        <dbReference type="PROSITE" id="PS51471"/>
    </source>
</evidence>
<sequence length="936" mass="103745">MHNNHLLLTCCTKGKDVRRLPHLWEILRDIAFKYASYVQKLGTVLLELLSESLGLNPDHLIKMECADGLRFFMHYYPACPEPHLTLGTSKHSDSGFITILLQDSLGGLQVLRQNQWLDVPPVPGSFIVNMGDLLQLVSNDKLKSVEHRVVAKSSGPRISVAGSFSTSHATSSRLYGPIKELTSHNNPPRYKEVTLKDFIAHYNHKGLNGKPALDHFKFMAAYSDSERLAELRAFDATKAGVKGLADAGFTSVPRFFVHPVVEPTSGANLQVPVVDLGGVAADPARRAAAAAAAGRAAEELGLFHVVNHGVPQQVLDEMLEGVRGFHEEGVEVKGEYYTRDLSRKVVYNCNFDLYQTQAANWRDTLSCSMAPEPPRPEELPLACRDIAFKYASYVQKLGTVLLELLSESLGLNPDHLIKMECADGLRFFMHYYPACPEPHLTLGTSKHSDSGFITILLQDSLGGLQVLRQNQWLDVPPVPGSFIVNMGDLLQLISNDKFKSVEHRVLANSSGPRISVACSFSTNRATSTRLYGPLNELTSHNNPPRYKEVTMTDFLTHFNRKGLDGRSALDHYKFMAAYSDSERLAELRAFDATKAGVKGLVDAGFTSIPRFFVHPDLDLERTPGANFRVPVVDLGGVAADPVRRAAAAAEAGRAAEELGLFHVVNHGVPQQVLDEMLQRVSGFHEDGVEVKGEYYTRDQSRKVVYNSNFDLYQAPAANWRDTLFCLMAPEPPRPEELPLACRDVTFKYTSYMQKLGTILLELLSEALGLNPNHLIEMECANGVSVLMHYYPACPEPHLTLGTSKHSDSGFITILLQDSLGGLQVLHQNQWLDVPPVPGSLVVNVSDLLQLISNDKFKSVEHRVLAKSSGPRISVACFFSTYRGTATRLYGPLKELTSHNDPPRYKEVTMKDFLAHYNRKGLDGRSALDHFRFSNDC</sequence>
<feature type="domain" description="Fe2OG dioxygenase" evidence="5">
    <location>
        <begin position="779"/>
        <end position="881"/>
    </location>
</feature>
<dbReference type="InterPro" id="IPR005123">
    <property type="entry name" value="Oxoglu/Fe-dep_dioxygenase_dom"/>
</dbReference>
<dbReference type="InterPro" id="IPR044861">
    <property type="entry name" value="IPNS-like_FE2OG_OXY"/>
</dbReference>
<accession>A0A199V263</accession>
<dbReference type="PROSITE" id="PS51471">
    <property type="entry name" value="FE2OG_OXY"/>
    <property type="match status" value="3"/>
</dbReference>
<feature type="domain" description="Fe2OG dioxygenase" evidence="5">
    <location>
        <begin position="65"/>
        <end position="167"/>
    </location>
</feature>
<keyword evidence="2" id="KW-0479">Metal-binding</keyword>
<keyword evidence="3" id="KW-0560">Oxidoreductase</keyword>
<comment type="similarity">
    <text evidence="1">Belongs to the iron/ascorbate-dependent oxidoreductase family.</text>
</comment>
<dbReference type="AlphaFoldDB" id="A0A199V263"/>
<dbReference type="Pfam" id="PF03171">
    <property type="entry name" value="2OG-FeII_Oxy"/>
    <property type="match status" value="3"/>
</dbReference>
<evidence type="ECO:0000256" key="3">
    <source>
        <dbReference type="ARBA" id="ARBA00023002"/>
    </source>
</evidence>
<dbReference type="InterPro" id="IPR027443">
    <property type="entry name" value="IPNS-like_sf"/>
</dbReference>
<feature type="domain" description="Fe2OG dioxygenase" evidence="5">
    <location>
        <begin position="421"/>
        <end position="527"/>
    </location>
</feature>
<dbReference type="PANTHER" id="PTHR10209">
    <property type="entry name" value="OXIDOREDUCTASE, 2OG-FE II OXYGENASE FAMILY PROTEIN"/>
    <property type="match status" value="1"/>
</dbReference>
<protein>
    <submittedName>
        <fullName evidence="6">1-aminocyclopropane-1-carboxylate oxidase</fullName>
    </submittedName>
</protein>
<dbReference type="FunFam" id="2.60.120.330:FF:000005">
    <property type="entry name" value="1-aminocyclopropane-1-carboxylate oxidase homolog 1"/>
    <property type="match status" value="2"/>
</dbReference>
<dbReference type="InterPro" id="IPR026992">
    <property type="entry name" value="DIOX_N"/>
</dbReference>
<dbReference type="GO" id="GO:0046872">
    <property type="term" value="F:metal ion binding"/>
    <property type="evidence" value="ECO:0007669"/>
    <property type="project" value="UniProtKB-KW"/>
</dbReference>
<dbReference type="Gene3D" id="2.60.120.330">
    <property type="entry name" value="B-lactam Antibiotic, Isopenicillin N Synthase, Chain"/>
    <property type="match status" value="3"/>
</dbReference>
<keyword evidence="4" id="KW-0408">Iron</keyword>
<dbReference type="GO" id="GO:0051213">
    <property type="term" value="F:dioxygenase activity"/>
    <property type="evidence" value="ECO:0007669"/>
    <property type="project" value="UniProtKB-ARBA"/>
</dbReference>
<name>A0A199V263_ANACO</name>
<evidence type="ECO:0000256" key="2">
    <source>
        <dbReference type="ARBA" id="ARBA00022723"/>
    </source>
</evidence>
<evidence type="ECO:0000256" key="4">
    <source>
        <dbReference type="ARBA" id="ARBA00023004"/>
    </source>
</evidence>
<dbReference type="EMBL" id="LSRQ01003645">
    <property type="protein sequence ID" value="OAY71073.1"/>
    <property type="molecule type" value="Genomic_DNA"/>
</dbReference>
<dbReference type="PANTHER" id="PTHR10209:SF776">
    <property type="entry name" value="2OG-FE(II) OXYGENASE FAMILY OXIDOREDUCTASE"/>
    <property type="match status" value="1"/>
</dbReference>
<organism evidence="6 7">
    <name type="scientific">Ananas comosus</name>
    <name type="common">Pineapple</name>
    <name type="synonym">Ananas ananas</name>
    <dbReference type="NCBI Taxonomy" id="4615"/>
    <lineage>
        <taxon>Eukaryota</taxon>
        <taxon>Viridiplantae</taxon>
        <taxon>Streptophyta</taxon>
        <taxon>Embryophyta</taxon>
        <taxon>Tracheophyta</taxon>
        <taxon>Spermatophyta</taxon>
        <taxon>Magnoliopsida</taxon>
        <taxon>Liliopsida</taxon>
        <taxon>Poales</taxon>
        <taxon>Bromeliaceae</taxon>
        <taxon>Bromelioideae</taxon>
        <taxon>Ananas</taxon>
    </lineage>
</organism>
<proteinExistence type="inferred from homology"/>
<comment type="caution">
    <text evidence="6">The sequence shown here is derived from an EMBL/GenBank/DDBJ whole genome shotgun (WGS) entry which is preliminary data.</text>
</comment>
<dbReference type="FunFam" id="2.60.120.330:FF:000088">
    <property type="entry name" value="1-aminocyclopropane-1-carboxylate oxidase-like 9"/>
    <property type="match status" value="1"/>
</dbReference>
<dbReference type="STRING" id="4615.A0A199V263"/>
<evidence type="ECO:0000313" key="6">
    <source>
        <dbReference type="EMBL" id="OAY71073.1"/>
    </source>
</evidence>
<dbReference type="Proteomes" id="UP000092600">
    <property type="component" value="Unassembled WGS sequence"/>
</dbReference>
<evidence type="ECO:0000256" key="1">
    <source>
        <dbReference type="ARBA" id="ARBA00008056"/>
    </source>
</evidence>
<reference evidence="6 7" key="1">
    <citation type="journal article" date="2016" name="DNA Res.">
        <title>The draft genome of MD-2 pineapple using hybrid error correction of long reads.</title>
        <authorList>
            <person name="Redwan R.M."/>
            <person name="Saidin A."/>
            <person name="Kumar S.V."/>
        </authorList>
    </citation>
    <scope>NUCLEOTIDE SEQUENCE [LARGE SCALE GENOMIC DNA]</scope>
    <source>
        <strain evidence="7">cv. MD2</strain>
        <tissue evidence="6">Leaf</tissue>
    </source>
</reference>
<evidence type="ECO:0000313" key="7">
    <source>
        <dbReference type="Proteomes" id="UP000092600"/>
    </source>
</evidence>
<gene>
    <name evidence="6" type="ORF">ACMD2_22680</name>
</gene>